<gene>
    <name evidence="1" type="primary">orf102</name>
</gene>
<reference evidence="1" key="1">
    <citation type="submission" date="2018-07" db="EMBL/GenBank/DDBJ databases">
        <authorList>
            <person name="Quirk P.G."/>
            <person name="Krulwich T.A."/>
        </authorList>
    </citation>
    <scope>NUCLEOTIDE SEQUENCE</scope>
</reference>
<dbReference type="EMBL" id="MH591101">
    <property type="protein sequence ID" value="AYC64681.1"/>
    <property type="molecule type" value="Genomic_DNA"/>
</dbReference>
<organism evidence="1">
    <name type="scientific">Halimeda minima</name>
    <dbReference type="NCBI Taxonomy" id="170427"/>
    <lineage>
        <taxon>Eukaryota</taxon>
        <taxon>Viridiplantae</taxon>
        <taxon>Chlorophyta</taxon>
        <taxon>core chlorophytes</taxon>
        <taxon>Ulvophyceae</taxon>
        <taxon>TCBD clade</taxon>
        <taxon>Bryopsidales</taxon>
        <taxon>Halimedineae</taxon>
        <taxon>Halimedaceae</taxon>
        <taxon>Halimedeae</taxon>
        <taxon>Halimeda</taxon>
    </lineage>
</organism>
<dbReference type="AlphaFoldDB" id="A0A386AZ27"/>
<name>A0A386AZ27_9CHLO</name>
<accession>A0A386AZ27</accession>
<sequence>MSFRFFTTTRCEALPREAIGWSCRASPPLGCLPSALRTGGGLTLSRAKRLAGAAERGSLHFSLGRRVPPEGSALICLQGPRALERSRSCQLGGSALRAQPWQ</sequence>
<keyword evidence="1" id="KW-0934">Plastid</keyword>
<protein>
    <submittedName>
        <fullName evidence="1">Uncharacterized protein</fullName>
    </submittedName>
</protein>
<reference evidence="1" key="2">
    <citation type="journal article" date="2019" name="Mol. Phylogenet. Evol.">
        <title>Reassessment of the classification of bryopsidales (chlorophyta) based on chloroplast phylogenomic analyses.</title>
        <authorList>
            <person name="Cremen M.C."/>
            <person name="Leliaert F."/>
            <person name="West J."/>
            <person name="Lam D.W."/>
            <person name="Shimada S."/>
            <person name="Lopez-Bautista J.M."/>
            <person name="Verbruggen H."/>
        </authorList>
    </citation>
    <scope>NUCLEOTIDE SEQUENCE</scope>
</reference>
<keyword evidence="1" id="KW-0150">Chloroplast</keyword>
<proteinExistence type="predicted"/>
<evidence type="ECO:0000313" key="1">
    <source>
        <dbReference type="EMBL" id="AYC64681.1"/>
    </source>
</evidence>
<geneLocation type="chloroplast" evidence="1"/>